<dbReference type="Pfam" id="PF00657">
    <property type="entry name" value="Lipase_GDSL"/>
    <property type="match status" value="1"/>
</dbReference>
<dbReference type="RefSeq" id="WP_211041197.1">
    <property type="nucleotide sequence ID" value="NZ_JAELVF020000001.1"/>
</dbReference>
<reference evidence="3" key="1">
    <citation type="submission" date="2021-06" db="EMBL/GenBank/DDBJ databases">
        <title>Sequencing of actinobacteria type strains.</title>
        <authorList>
            <person name="Nguyen G.-S."/>
            <person name="Wentzel A."/>
        </authorList>
    </citation>
    <scope>NUCLEOTIDE SEQUENCE</scope>
    <source>
        <strain evidence="3">P38-E01</strain>
    </source>
</reference>
<evidence type="ECO:0000256" key="1">
    <source>
        <dbReference type="SAM" id="MobiDB-lite"/>
    </source>
</evidence>
<feature type="compositionally biased region" description="Basic and acidic residues" evidence="1">
    <location>
        <begin position="42"/>
        <end position="51"/>
    </location>
</feature>
<keyword evidence="4" id="KW-1185">Reference proteome</keyword>
<dbReference type="Gene3D" id="3.40.50.1110">
    <property type="entry name" value="SGNH hydrolase"/>
    <property type="match status" value="1"/>
</dbReference>
<dbReference type="GO" id="GO:0004622">
    <property type="term" value="F:phosphatidylcholine lysophospholipase activity"/>
    <property type="evidence" value="ECO:0007669"/>
    <property type="project" value="TreeGrafter"/>
</dbReference>
<accession>A0A949N0C5</accession>
<evidence type="ECO:0000313" key="3">
    <source>
        <dbReference type="EMBL" id="MBU7596525.1"/>
    </source>
</evidence>
<feature type="compositionally biased region" description="Low complexity" evidence="1">
    <location>
        <begin position="52"/>
        <end position="62"/>
    </location>
</feature>
<gene>
    <name evidence="3" type="ORF">JGS22_002445</name>
</gene>
<dbReference type="PANTHER" id="PTHR30383:SF5">
    <property type="entry name" value="SGNH HYDROLASE-TYPE ESTERASE DOMAIN-CONTAINING PROTEIN"/>
    <property type="match status" value="1"/>
</dbReference>
<organism evidence="3 4">
    <name type="scientific">Streptomyces tardus</name>
    <dbReference type="NCBI Taxonomy" id="2780544"/>
    <lineage>
        <taxon>Bacteria</taxon>
        <taxon>Bacillati</taxon>
        <taxon>Actinomycetota</taxon>
        <taxon>Actinomycetes</taxon>
        <taxon>Kitasatosporales</taxon>
        <taxon>Streptomycetaceae</taxon>
        <taxon>Streptomyces</taxon>
    </lineage>
</organism>
<keyword evidence="3" id="KW-0378">Hydrolase</keyword>
<dbReference type="AlphaFoldDB" id="A0A949N0C5"/>
<dbReference type="PANTHER" id="PTHR30383">
    <property type="entry name" value="THIOESTERASE 1/PROTEASE 1/LYSOPHOSPHOLIPASE L1"/>
    <property type="match status" value="1"/>
</dbReference>
<protein>
    <submittedName>
        <fullName evidence="3">SGNH/GDSL hydrolase family protein</fullName>
    </submittedName>
</protein>
<comment type="caution">
    <text evidence="3">The sequence shown here is derived from an EMBL/GenBank/DDBJ whole genome shotgun (WGS) entry which is preliminary data.</text>
</comment>
<feature type="chain" id="PRO_5038614057" evidence="2">
    <location>
        <begin position="29"/>
        <end position="306"/>
    </location>
</feature>
<feature type="region of interest" description="Disordered" evidence="1">
    <location>
        <begin position="32"/>
        <end position="67"/>
    </location>
</feature>
<dbReference type="EMBL" id="JAELVF020000001">
    <property type="protein sequence ID" value="MBU7596525.1"/>
    <property type="molecule type" value="Genomic_DNA"/>
</dbReference>
<proteinExistence type="predicted"/>
<dbReference type="InterPro" id="IPR001087">
    <property type="entry name" value="GDSL"/>
</dbReference>
<dbReference type="InterPro" id="IPR051532">
    <property type="entry name" value="Ester_Hydrolysis_Enzymes"/>
</dbReference>
<dbReference type="Proteomes" id="UP000694501">
    <property type="component" value="Unassembled WGS sequence"/>
</dbReference>
<evidence type="ECO:0000313" key="4">
    <source>
        <dbReference type="Proteomes" id="UP000694501"/>
    </source>
</evidence>
<keyword evidence="2" id="KW-0732">Signal</keyword>
<feature type="signal peptide" evidence="2">
    <location>
        <begin position="1"/>
        <end position="28"/>
    </location>
</feature>
<sequence>MRFKRAGLGRRPRVGAAAGLAFALLVTAAGCSSDSGDQAGGEDTRARHEKPSSSPAPSPGASWDTSPGSIAALGDSITVAFHACMPLSDCPEASWVTGTDPRVDSLARRLLDNPAGRTWNHAASGAVVGDLPAQAAKAVIDKPELATVLIGANDACADTTASMTSVAEFEKDLRQSVRTLREGSPKTQILMVSVPDVLRMYQVGQGHKAAADVWKLGICQALLRAPESRSAADEARRAQVDKRVRAYNGVLREVCAEDTRCRYDNGVVHRYPFAEAELSEWDWFHPSKRGQQVLARVLHKTVTARG</sequence>
<name>A0A949N0C5_9ACTN</name>
<dbReference type="SUPFAM" id="SSF52266">
    <property type="entry name" value="SGNH hydrolase"/>
    <property type="match status" value="1"/>
</dbReference>
<dbReference type="InterPro" id="IPR036514">
    <property type="entry name" value="SGNH_hydro_sf"/>
</dbReference>
<evidence type="ECO:0000256" key="2">
    <source>
        <dbReference type="SAM" id="SignalP"/>
    </source>
</evidence>
<dbReference type="PROSITE" id="PS51257">
    <property type="entry name" value="PROKAR_LIPOPROTEIN"/>
    <property type="match status" value="1"/>
</dbReference>